<dbReference type="SUPFAM" id="SSF103473">
    <property type="entry name" value="MFS general substrate transporter"/>
    <property type="match status" value="1"/>
</dbReference>
<dbReference type="InterPro" id="IPR036259">
    <property type="entry name" value="MFS_trans_sf"/>
</dbReference>
<feature type="region of interest" description="Disordered" evidence="3">
    <location>
        <begin position="1"/>
        <end position="36"/>
    </location>
</feature>
<feature type="transmembrane region" description="Helical" evidence="4">
    <location>
        <begin position="43"/>
        <end position="64"/>
    </location>
</feature>
<feature type="transmembrane region" description="Helical" evidence="4">
    <location>
        <begin position="404"/>
        <end position="422"/>
    </location>
</feature>
<proteinExistence type="inferred from homology"/>
<dbReference type="InterPro" id="IPR050327">
    <property type="entry name" value="Proton-linked_MCT"/>
</dbReference>
<feature type="transmembrane region" description="Helical" evidence="4">
    <location>
        <begin position="307"/>
        <end position="329"/>
    </location>
</feature>
<protein>
    <recommendedName>
        <fullName evidence="5">Major facilitator superfamily (MFS) profile domain-containing protein</fullName>
    </recommendedName>
</protein>
<feature type="domain" description="Major facilitator superfamily (MFS) profile" evidence="5">
    <location>
        <begin position="42"/>
        <end position="435"/>
    </location>
</feature>
<dbReference type="PANTHER" id="PTHR11360:SF234">
    <property type="entry name" value="MFS-TYPE TRANSPORTER DBAD-RELATED"/>
    <property type="match status" value="1"/>
</dbReference>
<organism evidence="6 7">
    <name type="scientific">Zasmidium cellare</name>
    <name type="common">Wine cellar mold</name>
    <name type="synonym">Racodium cellare</name>
    <dbReference type="NCBI Taxonomy" id="395010"/>
    <lineage>
        <taxon>Eukaryota</taxon>
        <taxon>Fungi</taxon>
        <taxon>Dikarya</taxon>
        <taxon>Ascomycota</taxon>
        <taxon>Pezizomycotina</taxon>
        <taxon>Dothideomycetes</taxon>
        <taxon>Dothideomycetidae</taxon>
        <taxon>Mycosphaerellales</taxon>
        <taxon>Mycosphaerellaceae</taxon>
        <taxon>Zasmidium</taxon>
    </lineage>
</organism>
<keyword evidence="4" id="KW-0472">Membrane</keyword>
<feature type="transmembrane region" description="Helical" evidence="4">
    <location>
        <begin position="274"/>
        <end position="295"/>
    </location>
</feature>
<evidence type="ECO:0000256" key="3">
    <source>
        <dbReference type="SAM" id="MobiDB-lite"/>
    </source>
</evidence>
<reference evidence="6 7" key="1">
    <citation type="journal article" date="2023" name="G3 (Bethesda)">
        <title>A chromosome-level genome assembly of Zasmidium syzygii isolated from banana leaves.</title>
        <authorList>
            <person name="van Westerhoven A.C."/>
            <person name="Mehrabi R."/>
            <person name="Talebi R."/>
            <person name="Steentjes M.B.F."/>
            <person name="Corcolon B."/>
            <person name="Chong P.A."/>
            <person name="Kema G.H.J."/>
            <person name="Seidl M.F."/>
        </authorList>
    </citation>
    <scope>NUCLEOTIDE SEQUENCE [LARGE SCALE GENOMIC DNA]</scope>
    <source>
        <strain evidence="6 7">P124</strain>
    </source>
</reference>
<dbReference type="PROSITE" id="PS50850">
    <property type="entry name" value="MFS"/>
    <property type="match status" value="1"/>
</dbReference>
<gene>
    <name evidence="6" type="ORF">PRZ48_010120</name>
</gene>
<evidence type="ECO:0000313" key="6">
    <source>
        <dbReference type="EMBL" id="KAK4499602.1"/>
    </source>
</evidence>
<feature type="transmembrane region" description="Helical" evidence="4">
    <location>
        <begin position="245"/>
        <end position="268"/>
    </location>
</feature>
<sequence length="435" mass="46445">MDNEEKSEDVSSRPSSDINVEAPPPPQPAPAGPTPPPNGGLTAWVQVAGSFFLYFNTWGILNAFGAYQTYYESGKLFHASSSDISWIGSIEAFLLLIMGVFAGPIYDRGYLRLLLVTGAFLVVFGHMMLSLCHAYWEVILAQGIVIGVGTGLLFVPCVAINAQYFSTRLGLAVGIAATGSSLGGVIYPIVLYRLINEIGFAWAVRVEGFLALATLLIPIALLKLRVQPPKVRAIIDWSAFVDVQFMSFVFSGIVAYMGLFVFFFYVAYYSQDQHFLGTAMSFYLVPIFNAASCFGRSLPNALADKTGSFNLLAPGTFLAGVFMLCMMAVSSGAGIIVLAIFTGFISGVMIGMPPLCFVALTPDKSRLGTRMGMGFAMLGFGILAGGPGGGGILGDTPPLDWTGIWTFGGVTACVAGLGFWGVRVMKFGWKVNIKA</sequence>
<feature type="transmembrane region" description="Helical" evidence="4">
    <location>
        <begin position="142"/>
        <end position="162"/>
    </location>
</feature>
<keyword evidence="7" id="KW-1185">Reference proteome</keyword>
<comment type="similarity">
    <text evidence="2">Belongs to the major facilitator superfamily. Monocarboxylate porter (TC 2.A.1.13) family.</text>
</comment>
<feature type="transmembrane region" description="Helical" evidence="4">
    <location>
        <begin position="372"/>
        <end position="392"/>
    </location>
</feature>
<dbReference type="Gene3D" id="1.20.1250.20">
    <property type="entry name" value="MFS general substrate transporter like domains"/>
    <property type="match status" value="2"/>
</dbReference>
<comment type="subcellular location">
    <subcellularLocation>
        <location evidence="1">Membrane</location>
        <topology evidence="1">Multi-pass membrane protein</topology>
    </subcellularLocation>
</comment>
<dbReference type="Pfam" id="PF07690">
    <property type="entry name" value="MFS_1"/>
    <property type="match status" value="1"/>
</dbReference>
<evidence type="ECO:0000256" key="1">
    <source>
        <dbReference type="ARBA" id="ARBA00004141"/>
    </source>
</evidence>
<feature type="transmembrane region" description="Helical" evidence="4">
    <location>
        <begin position="84"/>
        <end position="106"/>
    </location>
</feature>
<dbReference type="PANTHER" id="PTHR11360">
    <property type="entry name" value="MONOCARBOXYLATE TRANSPORTER"/>
    <property type="match status" value="1"/>
</dbReference>
<evidence type="ECO:0000259" key="5">
    <source>
        <dbReference type="PROSITE" id="PS50850"/>
    </source>
</evidence>
<name>A0ABR0EDQ3_ZASCE</name>
<evidence type="ECO:0000256" key="2">
    <source>
        <dbReference type="ARBA" id="ARBA00006727"/>
    </source>
</evidence>
<dbReference type="InterPro" id="IPR020846">
    <property type="entry name" value="MFS_dom"/>
</dbReference>
<evidence type="ECO:0000256" key="4">
    <source>
        <dbReference type="SAM" id="Phobius"/>
    </source>
</evidence>
<comment type="caution">
    <text evidence="6">The sequence shown here is derived from an EMBL/GenBank/DDBJ whole genome shotgun (WGS) entry which is preliminary data.</text>
</comment>
<keyword evidence="4" id="KW-0812">Transmembrane</keyword>
<evidence type="ECO:0000313" key="7">
    <source>
        <dbReference type="Proteomes" id="UP001305779"/>
    </source>
</evidence>
<dbReference type="InterPro" id="IPR011701">
    <property type="entry name" value="MFS"/>
</dbReference>
<dbReference type="Proteomes" id="UP001305779">
    <property type="component" value="Unassembled WGS sequence"/>
</dbReference>
<dbReference type="EMBL" id="JAXOVC010000007">
    <property type="protein sequence ID" value="KAK4499602.1"/>
    <property type="molecule type" value="Genomic_DNA"/>
</dbReference>
<feature type="compositionally biased region" description="Pro residues" evidence="3">
    <location>
        <begin position="22"/>
        <end position="36"/>
    </location>
</feature>
<feature type="transmembrane region" description="Helical" evidence="4">
    <location>
        <begin position="335"/>
        <end position="360"/>
    </location>
</feature>
<feature type="transmembrane region" description="Helical" evidence="4">
    <location>
        <begin position="113"/>
        <end position="136"/>
    </location>
</feature>
<feature type="transmembrane region" description="Helical" evidence="4">
    <location>
        <begin position="169"/>
        <end position="190"/>
    </location>
</feature>
<keyword evidence="4" id="KW-1133">Transmembrane helix</keyword>
<feature type="transmembrane region" description="Helical" evidence="4">
    <location>
        <begin position="202"/>
        <end position="224"/>
    </location>
</feature>
<accession>A0ABR0EDQ3</accession>